<dbReference type="SUPFAM" id="SSF82171">
    <property type="entry name" value="DPP6 N-terminal domain-like"/>
    <property type="match status" value="1"/>
</dbReference>
<evidence type="ECO:0000313" key="2">
    <source>
        <dbReference type="Proteomes" id="UP000184520"/>
    </source>
</evidence>
<dbReference type="Gene3D" id="2.120.10.10">
    <property type="match status" value="1"/>
</dbReference>
<sequence>MLNIQLDNIKRVCSGHSHNAFGDAVMFDGDLFISYRCGKSHMSEDGKIVVLQCTVTGQRISCQQLVLPGYDLRDPHFTKVRDGKLMLIAHTRSSDAHPVPETVSWFSRGNNTWSGISFPGPKGWWLWRAEEFNGKCWGLGYLRQANQLNLYSGSLRGRMEIASNEVLSLRKHGLGYPNESDLAFTSDGRLIAVVRRDADSFTAQLGISKSPYRRWQWQDLGVYIGGPVMHLLNDDTALVAGRSWDGKALHTRLWLLDTVTGKLTTLAVLPSGGDNGYPGLTIHDNTLLMSYYSSHIDNQSRMYLATFSLANKNQR</sequence>
<dbReference type="STRING" id="634436.SAMN05216361_1137"/>
<reference evidence="2" key="1">
    <citation type="submission" date="2016-11" db="EMBL/GenBank/DDBJ databases">
        <authorList>
            <person name="Varghese N."/>
            <person name="Submissions S."/>
        </authorList>
    </citation>
    <scope>NUCLEOTIDE SEQUENCE [LARGE SCALE GENOMIC DNA]</scope>
    <source>
        <strain evidence="2">CGMCC 1.8995</strain>
    </source>
</reference>
<keyword evidence="2" id="KW-1185">Reference proteome</keyword>
<dbReference type="AlphaFoldDB" id="A0A1M5GRE2"/>
<proteinExistence type="predicted"/>
<organism evidence="1 2">
    <name type="scientific">Marisediminitalea aggregata</name>
    <dbReference type="NCBI Taxonomy" id="634436"/>
    <lineage>
        <taxon>Bacteria</taxon>
        <taxon>Pseudomonadati</taxon>
        <taxon>Pseudomonadota</taxon>
        <taxon>Gammaproteobacteria</taxon>
        <taxon>Alteromonadales</taxon>
        <taxon>Alteromonadaceae</taxon>
        <taxon>Marisediminitalea</taxon>
    </lineage>
</organism>
<accession>A0A1M5GRE2</accession>
<dbReference type="EMBL" id="FQWD01000002">
    <property type="protein sequence ID" value="SHG06218.1"/>
    <property type="molecule type" value="Genomic_DNA"/>
</dbReference>
<protein>
    <recommendedName>
        <fullName evidence="3">Signal peptide prediction</fullName>
    </recommendedName>
</protein>
<evidence type="ECO:0000313" key="1">
    <source>
        <dbReference type="EMBL" id="SHG06218.1"/>
    </source>
</evidence>
<dbReference type="Proteomes" id="UP000184520">
    <property type="component" value="Unassembled WGS sequence"/>
</dbReference>
<dbReference type="RefSeq" id="WP_084526235.1">
    <property type="nucleotide sequence ID" value="NZ_FQWD01000002.1"/>
</dbReference>
<dbReference type="OrthoDB" id="20875at2"/>
<gene>
    <name evidence="1" type="ORF">SAMN05216361_1137</name>
</gene>
<name>A0A1M5GRE2_9ALTE</name>
<evidence type="ECO:0008006" key="3">
    <source>
        <dbReference type="Google" id="ProtNLM"/>
    </source>
</evidence>